<dbReference type="AlphaFoldDB" id="A6W4G6"/>
<dbReference type="PANTHER" id="PTHR43464:SF19">
    <property type="entry name" value="UBIQUINONE BIOSYNTHESIS O-METHYLTRANSFERASE, MITOCHONDRIAL"/>
    <property type="match status" value="1"/>
</dbReference>
<dbReference type="InterPro" id="IPR029063">
    <property type="entry name" value="SAM-dependent_MTases_sf"/>
</dbReference>
<evidence type="ECO:0000313" key="6">
    <source>
        <dbReference type="EMBL" id="ABS01705.1"/>
    </source>
</evidence>
<organism evidence="6 7">
    <name type="scientific">Kineococcus radiotolerans (strain ATCC BAA-149 / DSM 14245 / SRS30216)</name>
    <dbReference type="NCBI Taxonomy" id="266940"/>
    <lineage>
        <taxon>Bacteria</taxon>
        <taxon>Bacillati</taxon>
        <taxon>Actinomycetota</taxon>
        <taxon>Actinomycetes</taxon>
        <taxon>Kineosporiales</taxon>
        <taxon>Kineosporiaceae</taxon>
        <taxon>Kineococcus</taxon>
    </lineage>
</organism>
<dbReference type="RefSeq" id="WP_012085472.1">
    <property type="nucleotide sequence ID" value="NC_009664.2"/>
</dbReference>
<dbReference type="STRING" id="266940.Krad_0214"/>
<dbReference type="SUPFAM" id="SSF53335">
    <property type="entry name" value="S-adenosyl-L-methionine-dependent methyltransferases"/>
    <property type="match status" value="1"/>
</dbReference>
<dbReference type="KEGG" id="kra:Krad_0214"/>
<sequence>MPNFDLTARDARELWEGMYSSGHGHVWSGRPNPALVDAIADLTPGTALDLGCGEGGDVLHLARLGWRVTGVDVSDTAIARAAAHAAEAGVGDLTRFERHDLGQSFPEGLFDLVTASFLHSFAFLDRTAVLARAARSVAPGGSLLVLGHHVVPEEQAARWRAEGAEVDLPSPGELRRRLALPEAEWTVARELLVERTTTGEDGSTAAGQDGVLRLDRR</sequence>
<dbReference type="GO" id="GO:0032259">
    <property type="term" value="P:methylation"/>
    <property type="evidence" value="ECO:0007669"/>
    <property type="project" value="UniProtKB-KW"/>
</dbReference>
<proteinExistence type="predicted"/>
<reference evidence="7" key="1">
    <citation type="journal article" date="2008" name="PLoS ONE">
        <title>Survival in nuclear waste, extreme resistance, and potential applications gleaned from the genome sequence of Kineococcus radiotolerans SRS30216.</title>
        <authorList>
            <person name="Bagwell C.E."/>
            <person name="Bhat S."/>
            <person name="Hawkins G.M."/>
            <person name="Smith B.W."/>
            <person name="Biswas T."/>
            <person name="Hoover T.R."/>
            <person name="Saunders E."/>
            <person name="Han C.S."/>
            <person name="Tsodikov O.V."/>
            <person name="Shimkets L.J."/>
        </authorList>
    </citation>
    <scope>NUCLEOTIDE SEQUENCE [LARGE SCALE GENOMIC DNA]</scope>
    <source>
        <strain evidence="7">ATCC BAA-149 / DSM 14245 / SRS30216</strain>
    </source>
</reference>
<dbReference type="GO" id="GO:0008168">
    <property type="term" value="F:methyltransferase activity"/>
    <property type="evidence" value="ECO:0007669"/>
    <property type="project" value="UniProtKB-KW"/>
</dbReference>
<dbReference type="EMBL" id="CP000750">
    <property type="protein sequence ID" value="ABS01705.1"/>
    <property type="molecule type" value="Genomic_DNA"/>
</dbReference>
<evidence type="ECO:0000256" key="3">
    <source>
        <dbReference type="ARBA" id="ARBA00022691"/>
    </source>
</evidence>
<dbReference type="eggNOG" id="COG2226">
    <property type="taxonomic scope" value="Bacteria"/>
</dbReference>
<keyword evidence="1 6" id="KW-0489">Methyltransferase</keyword>
<dbReference type="InterPro" id="IPR041698">
    <property type="entry name" value="Methyltransf_25"/>
</dbReference>
<evidence type="ECO:0000313" key="7">
    <source>
        <dbReference type="Proteomes" id="UP000001116"/>
    </source>
</evidence>
<keyword evidence="2" id="KW-0808">Transferase</keyword>
<evidence type="ECO:0000259" key="5">
    <source>
        <dbReference type="Pfam" id="PF13649"/>
    </source>
</evidence>
<evidence type="ECO:0000256" key="4">
    <source>
        <dbReference type="SAM" id="MobiDB-lite"/>
    </source>
</evidence>
<dbReference type="Pfam" id="PF13649">
    <property type="entry name" value="Methyltransf_25"/>
    <property type="match status" value="1"/>
</dbReference>
<protein>
    <submittedName>
        <fullName evidence="6">Methyltransferase type 11</fullName>
    </submittedName>
</protein>
<evidence type="ECO:0000256" key="2">
    <source>
        <dbReference type="ARBA" id="ARBA00022679"/>
    </source>
</evidence>
<keyword evidence="3" id="KW-0949">S-adenosyl-L-methionine</keyword>
<dbReference type="CDD" id="cd02440">
    <property type="entry name" value="AdoMet_MTases"/>
    <property type="match status" value="1"/>
</dbReference>
<name>A6W4G6_KINRD</name>
<keyword evidence="7" id="KW-1185">Reference proteome</keyword>
<gene>
    <name evidence="6" type="ordered locus">Krad_0214</name>
</gene>
<dbReference type="Gene3D" id="3.40.50.150">
    <property type="entry name" value="Vaccinia Virus protein VP39"/>
    <property type="match status" value="1"/>
</dbReference>
<feature type="domain" description="Methyltransferase" evidence="5">
    <location>
        <begin position="48"/>
        <end position="141"/>
    </location>
</feature>
<dbReference type="PANTHER" id="PTHR43464">
    <property type="entry name" value="METHYLTRANSFERASE"/>
    <property type="match status" value="1"/>
</dbReference>
<dbReference type="HOGENOM" id="CLU_056435_0_0_11"/>
<feature type="region of interest" description="Disordered" evidence="4">
    <location>
        <begin position="196"/>
        <end position="217"/>
    </location>
</feature>
<evidence type="ECO:0000256" key="1">
    <source>
        <dbReference type="ARBA" id="ARBA00022603"/>
    </source>
</evidence>
<accession>A6W4G6</accession>
<dbReference type="Proteomes" id="UP000001116">
    <property type="component" value="Chromosome"/>
</dbReference>